<evidence type="ECO:0000259" key="5">
    <source>
        <dbReference type="Pfam" id="PF14905"/>
    </source>
</evidence>
<evidence type="ECO:0000256" key="1">
    <source>
        <dbReference type="ARBA" id="ARBA00004442"/>
    </source>
</evidence>
<keyword evidence="7" id="KW-1185">Reference proteome</keyword>
<dbReference type="PANTHER" id="PTHR40980:SF4">
    <property type="entry name" value="TONB-DEPENDENT RECEPTOR-LIKE BETA-BARREL DOMAIN-CONTAINING PROTEIN"/>
    <property type="match status" value="1"/>
</dbReference>
<keyword evidence="4" id="KW-0732">Signal</keyword>
<dbReference type="AlphaFoldDB" id="A0A378U398"/>
<sequence>MKTKLIILICFTASLVSFAQTKLSGSVVDATQQPIDFAEILLLSPEEKLIQHTYTDEAGKFSFESIASDSYKIRVNNLGTKQYETALTISQDSTLAPFVIQNDKMLDEIVVAAQAKVFERKVDRTVFNIEQSVHANNSNAKDLLKLTPGLKVDKDQISLIGKNSMQVMINDKMLPLTGEELINYLNTIPSENIQKIEIISTPPAKYEASGNSGLINIVLKQAKHNAWNNQISTGFEAADKATWKISDVFNYSKNKVSIAAAFNASTGYNQEIGKMDLHYPTETWNTVYRETRKNKDISGSFQLDYQATPRTGFGVQYRGSKNTQETTDKNQVGVYNLVDNLLKNIDTKGKSAPDFNNHAINLNLAHKFDTVGTKLNIDMDYFNYITNKSRVFNTITSDVNNVVNKEQQAQTTGDQKIDNYSAKIDIEQPLSFVNLSYGAKVSFVKTVNNANSFNFNNQTLVNEILQADHFIYKENIQAAYISATKTISKKWEAQLGLRVESTQTIGESVATKSIEKTNYTELFPTLYVSYKMNDENNFTLSANRRINRPSFWQLNPFRWYINEYNYVTGDPTLKPTYVNAVNVGYTFKNKLFINASYSKITNLASQYSNIDSATNIQILKQGNIFDAASTNLSITHTFDTWHWLNSQNTVSAFYNSSKLIQDVNVETNNGMGYYFNSNNTIQLNADKTFQAQVDFWYQSKLNNGNWKLKPMYGLNLGLKYAMLDKKLNVSAYMNDILRTSNLRAQATSDGVKQQYNMYNDNRYFTFGLSYNFGNAKIKVKERQGSNKDIINRK</sequence>
<dbReference type="SUPFAM" id="SSF49464">
    <property type="entry name" value="Carboxypeptidase regulatory domain-like"/>
    <property type="match status" value="1"/>
</dbReference>
<evidence type="ECO:0000256" key="4">
    <source>
        <dbReference type="SAM" id="SignalP"/>
    </source>
</evidence>
<evidence type="ECO:0000313" key="7">
    <source>
        <dbReference type="Proteomes" id="UP000255024"/>
    </source>
</evidence>
<dbReference type="PANTHER" id="PTHR40980">
    <property type="entry name" value="PLUG DOMAIN-CONTAINING PROTEIN"/>
    <property type="match status" value="1"/>
</dbReference>
<comment type="subcellular location">
    <subcellularLocation>
        <location evidence="1">Cell outer membrane</location>
    </subcellularLocation>
</comment>
<dbReference type="RefSeq" id="WP_115092406.1">
    <property type="nucleotide sequence ID" value="NZ_CP068107.1"/>
</dbReference>
<dbReference type="Gene3D" id="2.60.40.10">
    <property type="entry name" value="Immunoglobulins"/>
    <property type="match status" value="1"/>
</dbReference>
<dbReference type="Proteomes" id="UP000255024">
    <property type="component" value="Unassembled WGS sequence"/>
</dbReference>
<dbReference type="SUPFAM" id="SSF56935">
    <property type="entry name" value="Porins"/>
    <property type="match status" value="1"/>
</dbReference>
<reference evidence="6 7" key="1">
    <citation type="submission" date="2018-06" db="EMBL/GenBank/DDBJ databases">
        <authorList>
            <consortium name="Pathogen Informatics"/>
            <person name="Doyle S."/>
        </authorList>
    </citation>
    <scope>NUCLEOTIDE SEQUENCE [LARGE SCALE GENOMIC DNA]</scope>
    <source>
        <strain evidence="6 7">NCTC11179</strain>
    </source>
</reference>
<evidence type="ECO:0000256" key="2">
    <source>
        <dbReference type="ARBA" id="ARBA00023136"/>
    </source>
</evidence>
<feature type="signal peptide" evidence="4">
    <location>
        <begin position="1"/>
        <end position="19"/>
    </location>
</feature>
<dbReference type="EMBL" id="UGQL01000002">
    <property type="protein sequence ID" value="STZ69755.1"/>
    <property type="molecule type" value="Genomic_DNA"/>
</dbReference>
<proteinExistence type="predicted"/>
<dbReference type="InterPro" id="IPR013783">
    <property type="entry name" value="Ig-like_fold"/>
</dbReference>
<protein>
    <submittedName>
        <fullName evidence="6">Outer membrane receptor for Fe3+-dicitrate</fullName>
    </submittedName>
</protein>
<dbReference type="Pfam" id="PF13715">
    <property type="entry name" value="CarbopepD_reg_2"/>
    <property type="match status" value="1"/>
</dbReference>
<feature type="domain" description="Outer membrane protein beta-barrel" evidence="5">
    <location>
        <begin position="366"/>
        <end position="770"/>
    </location>
</feature>
<accession>A0A378U398</accession>
<evidence type="ECO:0000313" key="6">
    <source>
        <dbReference type="EMBL" id="STZ69755.1"/>
    </source>
</evidence>
<dbReference type="Gene3D" id="2.40.170.20">
    <property type="entry name" value="TonB-dependent receptor, beta-barrel domain"/>
    <property type="match status" value="1"/>
</dbReference>
<evidence type="ECO:0000256" key="3">
    <source>
        <dbReference type="ARBA" id="ARBA00023237"/>
    </source>
</evidence>
<name>A0A378U398_MYROD</name>
<dbReference type="Pfam" id="PF14905">
    <property type="entry name" value="OMP_b-brl_3"/>
    <property type="match status" value="1"/>
</dbReference>
<dbReference type="InterPro" id="IPR008969">
    <property type="entry name" value="CarboxyPept-like_regulatory"/>
</dbReference>
<feature type="chain" id="PRO_5016714194" evidence="4">
    <location>
        <begin position="20"/>
        <end position="793"/>
    </location>
</feature>
<dbReference type="GO" id="GO:0009279">
    <property type="term" value="C:cell outer membrane"/>
    <property type="evidence" value="ECO:0007669"/>
    <property type="project" value="UniProtKB-SubCell"/>
</dbReference>
<dbReference type="InterPro" id="IPR037066">
    <property type="entry name" value="Plug_dom_sf"/>
</dbReference>
<gene>
    <name evidence="6" type="ORF">NCTC11179_03272</name>
</gene>
<keyword evidence="2" id="KW-0472">Membrane</keyword>
<keyword evidence="3" id="KW-0998">Cell outer membrane</keyword>
<keyword evidence="6" id="KW-0675">Receptor</keyword>
<organism evidence="6 7">
    <name type="scientific">Myroides odoratus</name>
    <name type="common">Flavobacterium odoratum</name>
    <dbReference type="NCBI Taxonomy" id="256"/>
    <lineage>
        <taxon>Bacteria</taxon>
        <taxon>Pseudomonadati</taxon>
        <taxon>Bacteroidota</taxon>
        <taxon>Flavobacteriia</taxon>
        <taxon>Flavobacteriales</taxon>
        <taxon>Flavobacteriaceae</taxon>
        <taxon>Myroides</taxon>
    </lineage>
</organism>
<dbReference type="Gene3D" id="2.170.130.10">
    <property type="entry name" value="TonB-dependent receptor, plug domain"/>
    <property type="match status" value="1"/>
</dbReference>
<dbReference type="InterPro" id="IPR036942">
    <property type="entry name" value="Beta-barrel_TonB_sf"/>
</dbReference>
<dbReference type="InterPro" id="IPR041700">
    <property type="entry name" value="OMP_b-brl_3"/>
</dbReference>